<keyword evidence="5 14" id="KW-0436">Ligase</keyword>
<evidence type="ECO:0000313" key="19">
    <source>
        <dbReference type="Proteomes" id="UP000011658"/>
    </source>
</evidence>
<dbReference type="FunFam" id="3.40.50.620:FF:000048">
    <property type="entry name" value="Isoleucine--tRNA ligase"/>
    <property type="match status" value="1"/>
</dbReference>
<evidence type="ECO:0000259" key="16">
    <source>
        <dbReference type="Pfam" id="PF06827"/>
    </source>
</evidence>
<evidence type="ECO:0000256" key="9">
    <source>
        <dbReference type="ARBA" id="ARBA00022840"/>
    </source>
</evidence>
<keyword evidence="10 14" id="KW-0648">Protein biosynthesis</keyword>
<dbReference type="NCBIfam" id="TIGR00392">
    <property type="entry name" value="ileS"/>
    <property type="match status" value="1"/>
</dbReference>
<feature type="domain" description="Aminoacyl-tRNA synthetase class Ia" evidence="15">
    <location>
        <begin position="29"/>
        <end position="663"/>
    </location>
</feature>
<evidence type="ECO:0000256" key="4">
    <source>
        <dbReference type="ARBA" id="ARBA00022490"/>
    </source>
</evidence>
<accession>M1MAM0</accession>
<comment type="cofactor">
    <cofactor evidence="14">
        <name>Zn(2+)</name>
        <dbReference type="ChEBI" id="CHEBI:29105"/>
    </cofactor>
    <text evidence="14">Binds 1 zinc ion per subunit.</text>
</comment>
<dbReference type="GO" id="GO:0005524">
    <property type="term" value="F:ATP binding"/>
    <property type="evidence" value="ECO:0007669"/>
    <property type="project" value="UniProtKB-UniRule"/>
</dbReference>
<comment type="subcellular location">
    <subcellularLocation>
        <location evidence="1 14">Cytoplasm</location>
    </subcellularLocation>
</comment>
<dbReference type="GO" id="GO:0002161">
    <property type="term" value="F:aminoacyl-tRNA deacylase activity"/>
    <property type="evidence" value="ECO:0007669"/>
    <property type="project" value="InterPro"/>
</dbReference>
<evidence type="ECO:0000256" key="8">
    <source>
        <dbReference type="ARBA" id="ARBA00022833"/>
    </source>
</evidence>
<dbReference type="GO" id="GO:0000049">
    <property type="term" value="F:tRNA binding"/>
    <property type="evidence" value="ECO:0007669"/>
    <property type="project" value="InterPro"/>
</dbReference>
<feature type="short sequence motif" description="'KMSKS' region" evidence="14">
    <location>
        <begin position="624"/>
        <end position="628"/>
    </location>
</feature>
<dbReference type="eggNOG" id="COG0060">
    <property type="taxonomic scope" value="Bacteria"/>
</dbReference>
<feature type="domain" description="Zinc finger FPG/IleRS-type" evidence="16">
    <location>
        <begin position="919"/>
        <end position="946"/>
    </location>
</feature>
<dbReference type="GO" id="GO:0005829">
    <property type="term" value="C:cytosol"/>
    <property type="evidence" value="ECO:0007669"/>
    <property type="project" value="TreeGrafter"/>
</dbReference>
<dbReference type="RefSeq" id="WP_015389425.1">
    <property type="nucleotide sequence ID" value="NC_020284.1"/>
</dbReference>
<feature type="binding site" evidence="14">
    <location>
        <position position="924"/>
    </location>
    <ligand>
        <name>Zn(2+)</name>
        <dbReference type="ChEBI" id="CHEBI:29105"/>
    </ligand>
</feature>
<evidence type="ECO:0000256" key="6">
    <source>
        <dbReference type="ARBA" id="ARBA00022723"/>
    </source>
</evidence>
<dbReference type="EMBL" id="CP003806">
    <property type="protein sequence ID" value="AGF48940.1"/>
    <property type="molecule type" value="Genomic_DNA"/>
</dbReference>
<gene>
    <name evidence="14" type="primary">ileS</name>
    <name evidence="18" type="ORF">ST1E_0517</name>
</gene>
<dbReference type="InterPro" id="IPR014729">
    <property type="entry name" value="Rossmann-like_a/b/a_fold"/>
</dbReference>
<dbReference type="InterPro" id="IPR009080">
    <property type="entry name" value="tRNAsynth_Ia_anticodon-bd"/>
</dbReference>
<evidence type="ECO:0000256" key="13">
    <source>
        <dbReference type="ARBA" id="ARBA00048359"/>
    </source>
</evidence>
<evidence type="ECO:0000256" key="14">
    <source>
        <dbReference type="HAMAP-Rule" id="MF_02002"/>
    </source>
</evidence>
<dbReference type="OrthoDB" id="9810365at2"/>
<keyword evidence="6 14" id="KW-0479">Metal-binding</keyword>
<dbReference type="Gene3D" id="3.40.50.620">
    <property type="entry name" value="HUPs"/>
    <property type="match status" value="2"/>
</dbReference>
<proteinExistence type="inferred from homology"/>
<evidence type="ECO:0000256" key="3">
    <source>
        <dbReference type="ARBA" id="ARBA00011245"/>
    </source>
</evidence>
<feature type="binding site" evidence="14">
    <location>
        <position position="944"/>
    </location>
    <ligand>
        <name>Zn(2+)</name>
        <dbReference type="ChEBI" id="CHEBI:29105"/>
    </ligand>
</feature>
<evidence type="ECO:0000256" key="7">
    <source>
        <dbReference type="ARBA" id="ARBA00022741"/>
    </source>
</evidence>
<feature type="short sequence motif" description="'HIGH' region" evidence="14">
    <location>
        <begin position="57"/>
        <end position="67"/>
    </location>
</feature>
<dbReference type="InterPro" id="IPR033708">
    <property type="entry name" value="Anticodon_Ile_BEm"/>
</dbReference>
<comment type="catalytic activity">
    <reaction evidence="13 14">
        <text>tRNA(Ile) + L-isoleucine + ATP = L-isoleucyl-tRNA(Ile) + AMP + diphosphate</text>
        <dbReference type="Rhea" id="RHEA:11060"/>
        <dbReference type="Rhea" id="RHEA-COMP:9666"/>
        <dbReference type="Rhea" id="RHEA-COMP:9695"/>
        <dbReference type="ChEBI" id="CHEBI:30616"/>
        <dbReference type="ChEBI" id="CHEBI:33019"/>
        <dbReference type="ChEBI" id="CHEBI:58045"/>
        <dbReference type="ChEBI" id="CHEBI:78442"/>
        <dbReference type="ChEBI" id="CHEBI:78528"/>
        <dbReference type="ChEBI" id="CHEBI:456215"/>
        <dbReference type="EC" id="6.1.1.5"/>
    </reaction>
</comment>
<dbReference type="Pfam" id="PF00133">
    <property type="entry name" value="tRNA-synt_1"/>
    <property type="match status" value="1"/>
</dbReference>
<dbReference type="PANTHER" id="PTHR42765:SF1">
    <property type="entry name" value="ISOLEUCINE--TRNA LIGASE, MITOCHONDRIAL"/>
    <property type="match status" value="1"/>
</dbReference>
<feature type="binding site" evidence="14">
    <location>
        <position position="583"/>
    </location>
    <ligand>
        <name>L-isoleucyl-5'-AMP</name>
        <dbReference type="ChEBI" id="CHEBI:178002"/>
    </ligand>
</feature>
<dbReference type="AlphaFoldDB" id="M1MAM0"/>
<dbReference type="STRING" id="1208921.ST1E_0517"/>
<keyword evidence="19" id="KW-1185">Reference proteome</keyword>
<keyword evidence="8 14" id="KW-0862">Zinc</keyword>
<dbReference type="SUPFAM" id="SSF47323">
    <property type="entry name" value="Anticodon-binding domain of a subclass of class I aminoacyl-tRNA synthetases"/>
    <property type="match status" value="1"/>
</dbReference>
<dbReference type="Gene3D" id="3.90.740.10">
    <property type="entry name" value="Valyl/Leucyl/Isoleucyl-tRNA synthetase, editing domain"/>
    <property type="match status" value="1"/>
</dbReference>
<keyword evidence="9 14" id="KW-0067">ATP-binding</keyword>
<dbReference type="HAMAP" id="MF_02002">
    <property type="entry name" value="Ile_tRNA_synth_type1"/>
    <property type="match status" value="1"/>
</dbReference>
<feature type="domain" description="Methionyl/Valyl/Leucyl/Isoleucyl-tRNA synthetase anticodon-binding" evidence="17">
    <location>
        <begin position="707"/>
        <end position="872"/>
    </location>
</feature>
<dbReference type="PRINTS" id="PR00984">
    <property type="entry name" value="TRNASYNTHILE"/>
</dbReference>
<dbReference type="GO" id="GO:0006428">
    <property type="term" value="P:isoleucyl-tRNA aminoacylation"/>
    <property type="evidence" value="ECO:0007669"/>
    <property type="project" value="UniProtKB-UniRule"/>
</dbReference>
<dbReference type="InterPro" id="IPR009008">
    <property type="entry name" value="Val/Leu/Ile-tRNA-synth_edit"/>
</dbReference>
<dbReference type="Pfam" id="PF06827">
    <property type="entry name" value="zf-FPG_IleRS"/>
    <property type="match status" value="1"/>
</dbReference>
<dbReference type="InterPro" id="IPR050081">
    <property type="entry name" value="Ile-tRNA_ligase"/>
</dbReference>
<dbReference type="InterPro" id="IPR001412">
    <property type="entry name" value="aa-tRNA-synth_I_CS"/>
</dbReference>
<evidence type="ECO:0000256" key="10">
    <source>
        <dbReference type="ARBA" id="ARBA00022917"/>
    </source>
</evidence>
<keyword evidence="7 14" id="KW-0547">Nucleotide-binding</keyword>
<evidence type="ECO:0000256" key="1">
    <source>
        <dbReference type="ARBA" id="ARBA00004496"/>
    </source>
</evidence>
<feature type="binding site" evidence="14">
    <location>
        <position position="627"/>
    </location>
    <ligand>
        <name>ATP</name>
        <dbReference type="ChEBI" id="CHEBI:30616"/>
    </ligand>
</feature>
<comment type="subunit">
    <text evidence="3 14">Monomer.</text>
</comment>
<dbReference type="CDD" id="cd07960">
    <property type="entry name" value="Anticodon_Ia_Ile_BEm"/>
    <property type="match status" value="1"/>
</dbReference>
<organism evidence="18 19">
    <name type="scientific">Candidatus Kinetoplastidibacterium galati TCC219</name>
    <dbReference type="NCBI Taxonomy" id="1208921"/>
    <lineage>
        <taxon>Bacteria</taxon>
        <taxon>Pseudomonadati</taxon>
        <taxon>Pseudomonadota</taxon>
        <taxon>Betaproteobacteria</taxon>
        <taxon>Candidatus Kinetoplastidibacterium</taxon>
    </lineage>
</organism>
<dbReference type="KEGG" id="kga:ST1E_0517"/>
<evidence type="ECO:0000259" key="15">
    <source>
        <dbReference type="Pfam" id="PF00133"/>
    </source>
</evidence>
<dbReference type="Gene3D" id="1.10.730.20">
    <property type="match status" value="1"/>
</dbReference>
<reference evidence="18 19" key="1">
    <citation type="journal article" date="2013" name="Genome Biol. Evol.">
        <title>Genome evolution and phylogenomic analysis of candidatus kinetoplastibacterium, the betaproteobacterial endosymbionts of strigomonas and angomonas.</title>
        <authorList>
            <person name="Alves J.M."/>
            <person name="Serrano M.G."/>
            <person name="Maia da Silva F."/>
            <person name="Voegtly L.J."/>
            <person name="Matveyev A.V."/>
            <person name="Teixeira M.M."/>
            <person name="Camargo E.P."/>
            <person name="Buck G.A."/>
        </authorList>
    </citation>
    <scope>NUCLEOTIDE SEQUENCE [LARGE SCALE GENOMIC DNA]</scope>
    <source>
        <strain evidence="18 19">TCC219</strain>
    </source>
</reference>
<dbReference type="SUPFAM" id="SSF50677">
    <property type="entry name" value="ValRS/IleRS/LeuRS editing domain"/>
    <property type="match status" value="1"/>
</dbReference>
<dbReference type="CDD" id="cd00818">
    <property type="entry name" value="IleRS_core"/>
    <property type="match status" value="1"/>
</dbReference>
<keyword evidence="4 14" id="KW-0963">Cytoplasm</keyword>
<evidence type="ECO:0000259" key="17">
    <source>
        <dbReference type="Pfam" id="PF08264"/>
    </source>
</evidence>
<keyword evidence="11 14" id="KW-0030">Aminoacyl-tRNA synthetase</keyword>
<dbReference type="InterPro" id="IPR002300">
    <property type="entry name" value="aa-tRNA-synth_Ia"/>
</dbReference>
<dbReference type="EC" id="6.1.1.5" evidence="14"/>
<comment type="domain">
    <text evidence="14">IleRS has two distinct active sites: one for aminoacylation and one for editing. The misactivated valine is translocated from the active site to the editing site, which sterically excludes the correctly activated isoleucine. The single editing site contains two valyl binding pockets, one specific for each substrate (Val-AMP or Val-tRNA(Ile)).</text>
</comment>
<dbReference type="PATRIC" id="fig|1208921.3.peg.218"/>
<dbReference type="GO" id="GO:0004822">
    <property type="term" value="F:isoleucine-tRNA ligase activity"/>
    <property type="evidence" value="ECO:0007669"/>
    <property type="project" value="UniProtKB-UniRule"/>
</dbReference>
<dbReference type="FunFam" id="3.40.50.620:FF:000042">
    <property type="entry name" value="Isoleucine--tRNA ligase"/>
    <property type="match status" value="1"/>
</dbReference>
<evidence type="ECO:0000256" key="12">
    <source>
        <dbReference type="ARBA" id="ARBA00025217"/>
    </source>
</evidence>
<feature type="binding site" evidence="14">
    <location>
        <position position="941"/>
    </location>
    <ligand>
        <name>Zn(2+)</name>
        <dbReference type="ChEBI" id="CHEBI:29105"/>
    </ligand>
</feature>
<feature type="binding site" evidence="14">
    <location>
        <position position="921"/>
    </location>
    <ligand>
        <name>Zn(2+)</name>
        <dbReference type="ChEBI" id="CHEBI:29105"/>
    </ligand>
</feature>
<evidence type="ECO:0000256" key="11">
    <source>
        <dbReference type="ARBA" id="ARBA00023146"/>
    </source>
</evidence>
<comment type="similarity">
    <text evidence="2 14">Belongs to the class-I aminoacyl-tRNA synthetase family. IleS type 1 subfamily.</text>
</comment>
<evidence type="ECO:0000256" key="5">
    <source>
        <dbReference type="ARBA" id="ARBA00022598"/>
    </source>
</evidence>
<name>M1MAM0_9PROT</name>
<dbReference type="InterPro" id="IPR002301">
    <property type="entry name" value="Ile-tRNA-ligase"/>
</dbReference>
<evidence type="ECO:0000313" key="18">
    <source>
        <dbReference type="EMBL" id="AGF48940.1"/>
    </source>
</evidence>
<dbReference type="Proteomes" id="UP000011658">
    <property type="component" value="Chromosome"/>
</dbReference>
<dbReference type="GO" id="GO:0008270">
    <property type="term" value="F:zinc ion binding"/>
    <property type="evidence" value="ECO:0007669"/>
    <property type="project" value="UniProtKB-UniRule"/>
</dbReference>
<dbReference type="PROSITE" id="PS00178">
    <property type="entry name" value="AA_TRNA_LIGASE_I"/>
    <property type="match status" value="1"/>
</dbReference>
<comment type="function">
    <text evidence="12 14">Catalyzes the attachment of isoleucine to tRNA(Ile). As IleRS can inadvertently accommodate and process structurally similar amino acids such as valine, to avoid such errors it has two additional distinct tRNA(Ile)-dependent editing activities. One activity is designated as 'pretransfer' editing and involves the hydrolysis of activated Val-AMP. The other activity is designated 'posttransfer' editing and involves deacylation of mischarged Val-tRNA(Ile).</text>
</comment>
<dbReference type="HOGENOM" id="CLU_001493_7_0_4"/>
<evidence type="ECO:0000256" key="2">
    <source>
        <dbReference type="ARBA" id="ARBA00006887"/>
    </source>
</evidence>
<dbReference type="InterPro" id="IPR023585">
    <property type="entry name" value="Ile-tRNA-ligase_type1"/>
</dbReference>
<dbReference type="SUPFAM" id="SSF52374">
    <property type="entry name" value="Nucleotidylyl transferase"/>
    <property type="match status" value="1"/>
</dbReference>
<protein>
    <recommendedName>
        <fullName evidence="14">Isoleucine--tRNA ligase</fullName>
        <ecNumber evidence="14">6.1.1.5</ecNumber>
    </recommendedName>
    <alternativeName>
        <fullName evidence="14">Isoleucyl-tRNA synthetase</fullName>
        <shortName evidence="14">IleRS</shortName>
    </alternativeName>
</protein>
<dbReference type="InterPro" id="IPR013155">
    <property type="entry name" value="M/V/L/I-tRNA-synth_anticd-bd"/>
</dbReference>
<sequence>MDYKKTLNLPETSFPMRGNLAQREPVWVKQLEDKQIYTAIESACKDRVKFTLHDGPPYANGDIHLGHAINKILKDIIIKSKLMLGYNAQYVPGWDCHGMPIEIQIEKKYGKNLETKELQQRARKYASQQVERQKSEFKRLGILGHWDNPYLTMNFKNEANELRVLAKILKNGYLYKGLKPVNWCFDCGSALSDAEVEYNDRLDTSIFVSFKFTEKDKLSRAFNLDKIQEDGGIVIWTTTPWTIPVNQFINVHPDLEYSLVRVKPSFIHGSLIIVAKDRINYFIEKTNIKEFEIIATTKGKYLLNLEFLHPLSETHNFYNRRSKLYLANYVTLDNGTGVVHSAPAHGVEDFAVFKENGFQDKDILNMVNSNGKYDKNLPVFGDKIIWDANKEILDLLEKNGSLVKSEDYSHSYMHCWRHKTPIILRATRQWFAGMDIKHNDITIRESALSNIDNITFYPTWGKERLKSMIANRPDWTLSRQRKWGVPIAFLVNKETDEIHPRTIEILEKIALRVEKGGIEEWQKIDISDLIDESEVELYRKNQDTLDVWFDSGSTHATVIGGLNNDIDGSHKNILSWPADLYLEGSDQHRGWFHSSLLVGCMLYGKSPYKSVLTHGFFVDQNGRKMSKSLGNIISPKEICNSLGAEILRLWVATTDYSAEMHISDEILDRVVESYRRMRNTVRFLLANLNDFDRAEQFIKFDNLLEIDKYFLCVTYQIQKEVICHYEKYDFHTAISKLQNFCSEELGAFYLDILKDRLYTTKPDSFARKSAQSALSEIAQSLIKMLAPILSFTAEEAWKSLLETKAIDFNTKMNNNITIFTDVYNNLGLDNNDYSLLVKKWDRIRLIRDLTQKKIEEIRNTGKLGSSLQAEVNIYVNLSDKKILDSLKEELKFVLIVSKVLVYKHDSNDVIINVNVSSNKKCERCWHYTEDVGCNDRYKDLCIRCVENILSSESTCM</sequence>
<dbReference type="InterPro" id="IPR010663">
    <property type="entry name" value="Znf_FPG/IleRS"/>
</dbReference>
<dbReference type="Pfam" id="PF08264">
    <property type="entry name" value="Anticodon_1"/>
    <property type="match status" value="1"/>
</dbReference>
<dbReference type="PANTHER" id="PTHR42765">
    <property type="entry name" value="SOLEUCYL-TRNA SYNTHETASE"/>
    <property type="match status" value="1"/>
</dbReference>